<evidence type="ECO:0008006" key="4">
    <source>
        <dbReference type="Google" id="ProtNLM"/>
    </source>
</evidence>
<gene>
    <name evidence="2" type="ordered locus">Hoch_4353</name>
</gene>
<keyword evidence="3" id="KW-1185">Reference proteome</keyword>
<sequence length="437" mass="47949">MNAGRQRLWRGLGMWWLIAMLGGCGPQLPPEQPDPNAPSTDAMSFNAMSFNAMSFNALTLNRDPALRVSDTALRRVVDPDGHFVDVLRDDYALEFLQYLVTCALPADQSLTWEPAGEKALNWEGNLGLCPQWLDEAPSEHAGEWGSACQELVSSCMLAHVNAFGVSVPISVRGVDIEEHSLPLSPATESEFRWQEGSFYGNIFCPECVDPRLEIQMNAKVLSYIYRADEGSEPLKIDFDIPYDNDEGGPGSRRAWRERIHGTFAERLAGGERPYRGVIFQSMFACWSPDWAEGEAYTRERICAGPAGAAEGHCAAWPAGNCGAPSAGAACATERVCGVEDSAGRSRGDRIVTGDGDFDECLGEPAPQSRSGAQHTCEAVKKRAAWTSRRSWAYPLTVFLSDPCAIVRNRELCRVLEKRAPEPGAGDKRERERDGTQP</sequence>
<feature type="region of interest" description="Disordered" evidence="1">
    <location>
        <begin position="416"/>
        <end position="437"/>
    </location>
</feature>
<dbReference type="HOGENOM" id="CLU_522462_0_0_7"/>
<dbReference type="EMBL" id="CP001804">
    <property type="protein sequence ID" value="ACY16847.1"/>
    <property type="molecule type" value="Genomic_DNA"/>
</dbReference>
<reference evidence="2 3" key="1">
    <citation type="journal article" date="2010" name="Stand. Genomic Sci.">
        <title>Complete genome sequence of Haliangium ochraceum type strain (SMP-2).</title>
        <authorList>
            <consortium name="US DOE Joint Genome Institute (JGI-PGF)"/>
            <person name="Ivanova N."/>
            <person name="Daum C."/>
            <person name="Lang E."/>
            <person name="Abt B."/>
            <person name="Kopitz M."/>
            <person name="Saunders E."/>
            <person name="Lapidus A."/>
            <person name="Lucas S."/>
            <person name="Glavina Del Rio T."/>
            <person name="Nolan M."/>
            <person name="Tice H."/>
            <person name="Copeland A."/>
            <person name="Cheng J.F."/>
            <person name="Chen F."/>
            <person name="Bruce D."/>
            <person name="Goodwin L."/>
            <person name="Pitluck S."/>
            <person name="Mavromatis K."/>
            <person name="Pati A."/>
            <person name="Mikhailova N."/>
            <person name="Chen A."/>
            <person name="Palaniappan K."/>
            <person name="Land M."/>
            <person name="Hauser L."/>
            <person name="Chang Y.J."/>
            <person name="Jeffries C.D."/>
            <person name="Detter J.C."/>
            <person name="Brettin T."/>
            <person name="Rohde M."/>
            <person name="Goker M."/>
            <person name="Bristow J."/>
            <person name="Markowitz V."/>
            <person name="Eisen J.A."/>
            <person name="Hugenholtz P."/>
            <person name="Kyrpides N.C."/>
            <person name="Klenk H.P."/>
        </authorList>
    </citation>
    <scope>NUCLEOTIDE SEQUENCE [LARGE SCALE GENOMIC DNA]</scope>
    <source>
        <strain evidence="3">DSM 14365 / CIP 107738 / JCM 11303 / AJ 13395 / SMP-2</strain>
    </source>
</reference>
<name>D0LME1_HALO1</name>
<dbReference type="KEGG" id="hoh:Hoch_4353"/>
<evidence type="ECO:0000313" key="3">
    <source>
        <dbReference type="Proteomes" id="UP000001880"/>
    </source>
</evidence>
<proteinExistence type="predicted"/>
<dbReference type="STRING" id="502025.Hoch_4353"/>
<protein>
    <recommendedName>
        <fullName evidence="4">Lipoprotein</fullName>
    </recommendedName>
</protein>
<dbReference type="eggNOG" id="COG5184">
    <property type="taxonomic scope" value="Bacteria"/>
</dbReference>
<organism evidence="2 3">
    <name type="scientific">Haliangium ochraceum (strain DSM 14365 / JCM 11303 / SMP-2)</name>
    <dbReference type="NCBI Taxonomy" id="502025"/>
    <lineage>
        <taxon>Bacteria</taxon>
        <taxon>Pseudomonadati</taxon>
        <taxon>Myxococcota</taxon>
        <taxon>Polyangia</taxon>
        <taxon>Haliangiales</taxon>
        <taxon>Kofleriaceae</taxon>
        <taxon>Haliangium</taxon>
    </lineage>
</organism>
<accession>D0LME1</accession>
<dbReference type="PROSITE" id="PS51257">
    <property type="entry name" value="PROKAR_LIPOPROTEIN"/>
    <property type="match status" value="1"/>
</dbReference>
<dbReference type="Proteomes" id="UP000001880">
    <property type="component" value="Chromosome"/>
</dbReference>
<evidence type="ECO:0000313" key="2">
    <source>
        <dbReference type="EMBL" id="ACY16847.1"/>
    </source>
</evidence>
<evidence type="ECO:0000256" key="1">
    <source>
        <dbReference type="SAM" id="MobiDB-lite"/>
    </source>
</evidence>
<dbReference type="AlphaFoldDB" id="D0LME1"/>